<reference evidence="6 7" key="1">
    <citation type="submission" date="2018-06" db="EMBL/GenBank/DDBJ databases">
        <title>Isolation of heavy metals resistant Paenibacillus silvae NC2 from Gold-Copper mine in ZiJin, China.</title>
        <authorList>
            <person name="Xu J."/>
            <person name="Mazhar H.S."/>
            <person name="Rensing C."/>
        </authorList>
    </citation>
    <scope>NUCLEOTIDE SEQUENCE [LARGE SCALE GENOMIC DNA]</scope>
    <source>
        <strain evidence="6 7">NC2</strain>
    </source>
</reference>
<dbReference type="InterPro" id="IPR003313">
    <property type="entry name" value="AraC-bd"/>
</dbReference>
<evidence type="ECO:0000259" key="5">
    <source>
        <dbReference type="PROSITE" id="PS01124"/>
    </source>
</evidence>
<dbReference type="InterPro" id="IPR014710">
    <property type="entry name" value="RmlC-like_jellyroll"/>
</dbReference>
<proteinExistence type="predicted"/>
<evidence type="ECO:0000313" key="6">
    <source>
        <dbReference type="EMBL" id="PZT55949.1"/>
    </source>
</evidence>
<evidence type="ECO:0000256" key="4">
    <source>
        <dbReference type="ARBA" id="ARBA00023163"/>
    </source>
</evidence>
<dbReference type="PANTHER" id="PTHR46796">
    <property type="entry name" value="HTH-TYPE TRANSCRIPTIONAL ACTIVATOR RHAS-RELATED"/>
    <property type="match status" value="1"/>
</dbReference>
<dbReference type="InterPro" id="IPR018062">
    <property type="entry name" value="HTH_AraC-typ_CS"/>
</dbReference>
<evidence type="ECO:0000313" key="7">
    <source>
        <dbReference type="Proteomes" id="UP000249204"/>
    </source>
</evidence>
<dbReference type="Proteomes" id="UP000249204">
    <property type="component" value="Unassembled WGS sequence"/>
</dbReference>
<keyword evidence="4" id="KW-0804">Transcription</keyword>
<dbReference type="InterPro" id="IPR018060">
    <property type="entry name" value="HTH_AraC"/>
</dbReference>
<comment type="caution">
    <text evidence="6">The sequence shown here is derived from an EMBL/GenBank/DDBJ whole genome shotgun (WGS) entry which is preliminary data.</text>
</comment>
<evidence type="ECO:0000256" key="2">
    <source>
        <dbReference type="ARBA" id="ARBA00023125"/>
    </source>
</evidence>
<accession>A0A2W6NJN5</accession>
<organism evidence="6 7">
    <name type="scientific">Paenibacillus silvae</name>
    <dbReference type="NCBI Taxonomy" id="1325358"/>
    <lineage>
        <taxon>Bacteria</taxon>
        <taxon>Bacillati</taxon>
        <taxon>Bacillota</taxon>
        <taxon>Bacilli</taxon>
        <taxon>Bacillales</taxon>
        <taxon>Paenibacillaceae</taxon>
        <taxon>Paenibacillus</taxon>
    </lineage>
</organism>
<dbReference type="SMART" id="SM00342">
    <property type="entry name" value="HTH_ARAC"/>
    <property type="match status" value="1"/>
</dbReference>
<dbReference type="GO" id="GO:0003700">
    <property type="term" value="F:DNA-binding transcription factor activity"/>
    <property type="evidence" value="ECO:0007669"/>
    <property type="project" value="InterPro"/>
</dbReference>
<dbReference type="InterPro" id="IPR050204">
    <property type="entry name" value="AraC_XylS_family_regulators"/>
</dbReference>
<gene>
    <name evidence="6" type="ORF">DN757_09210</name>
</gene>
<name>A0A2W6NJN5_9BACL</name>
<dbReference type="SUPFAM" id="SSF51215">
    <property type="entry name" value="Regulatory protein AraC"/>
    <property type="match status" value="1"/>
</dbReference>
<dbReference type="SUPFAM" id="SSF46689">
    <property type="entry name" value="Homeodomain-like"/>
    <property type="match status" value="2"/>
</dbReference>
<dbReference type="PROSITE" id="PS01124">
    <property type="entry name" value="HTH_ARAC_FAMILY_2"/>
    <property type="match status" value="1"/>
</dbReference>
<sequence>MTRNNILPETSVSKRSIFMEHSPVHTTIQTESGIPLRLVYSDTKSPQNELPDHLHDWHEIIYVYRGQGSIFIDTGLEEMQEGDLFLIPGSTVHRALPDAGNPVTSSALFFSPGLLASSAGGMSSALLHPFERCRKRRVYKRHLNKEEQAQVSALIDDIHAEFQLDHHLSAHAAQLRLQLLLIFLERLEAETAAGPAHVTASLPAPSWLSSTLSNMDHKLRSGLSLPQLAQQAAVSPAHFSRAFKRYTGMTLTDYVLARRVIMAKEHLVQGDATMAAVADACGFESLPHFYRQFKKLTGTTPAAYRRAMVRHR</sequence>
<keyword evidence="3" id="KW-0010">Activator</keyword>
<evidence type="ECO:0000256" key="3">
    <source>
        <dbReference type="ARBA" id="ARBA00023159"/>
    </source>
</evidence>
<dbReference type="InterPro" id="IPR009057">
    <property type="entry name" value="Homeodomain-like_sf"/>
</dbReference>
<keyword evidence="2" id="KW-0238">DNA-binding</keyword>
<feature type="domain" description="HTH araC/xylS-type" evidence="5">
    <location>
        <begin position="209"/>
        <end position="307"/>
    </location>
</feature>
<dbReference type="AlphaFoldDB" id="A0A2W6NJN5"/>
<dbReference type="GO" id="GO:0043565">
    <property type="term" value="F:sequence-specific DNA binding"/>
    <property type="evidence" value="ECO:0007669"/>
    <property type="project" value="InterPro"/>
</dbReference>
<dbReference type="Gene3D" id="2.60.120.10">
    <property type="entry name" value="Jelly Rolls"/>
    <property type="match status" value="1"/>
</dbReference>
<dbReference type="Pfam" id="PF12833">
    <property type="entry name" value="HTH_18"/>
    <property type="match status" value="1"/>
</dbReference>
<dbReference type="Pfam" id="PF02311">
    <property type="entry name" value="AraC_binding"/>
    <property type="match status" value="1"/>
</dbReference>
<protein>
    <submittedName>
        <fullName evidence="6">AraC family transcriptional regulator</fullName>
    </submittedName>
</protein>
<dbReference type="EMBL" id="QKWW01000024">
    <property type="protein sequence ID" value="PZT55949.1"/>
    <property type="molecule type" value="Genomic_DNA"/>
</dbReference>
<keyword evidence="1" id="KW-0805">Transcription regulation</keyword>
<dbReference type="Gene3D" id="1.10.10.60">
    <property type="entry name" value="Homeodomain-like"/>
    <property type="match status" value="2"/>
</dbReference>
<dbReference type="InterPro" id="IPR037923">
    <property type="entry name" value="HTH-like"/>
</dbReference>
<dbReference type="PROSITE" id="PS00041">
    <property type="entry name" value="HTH_ARAC_FAMILY_1"/>
    <property type="match status" value="1"/>
</dbReference>
<evidence type="ECO:0000256" key="1">
    <source>
        <dbReference type="ARBA" id="ARBA00023015"/>
    </source>
</evidence>